<dbReference type="EMBL" id="JADFFK010000017">
    <property type="protein sequence ID" value="MBE9639180.1"/>
    <property type="molecule type" value="Genomic_DNA"/>
</dbReference>
<evidence type="ECO:0000313" key="2">
    <source>
        <dbReference type="Proteomes" id="UP000607796"/>
    </source>
</evidence>
<protein>
    <submittedName>
        <fullName evidence="1">Uncharacterized protein</fullName>
    </submittedName>
</protein>
<keyword evidence="2" id="KW-1185">Reference proteome</keyword>
<dbReference type="Proteomes" id="UP000607796">
    <property type="component" value="Unassembled WGS sequence"/>
</dbReference>
<proteinExistence type="predicted"/>
<sequence length="95" mass="10181">MAHLGKKDPWLLLNQLSQADVSRAILPEPCSRPHGDRIPSPLAKSGAPCVRQICDARADPACIQMLEMRGDLNPANATAILCQVDVGRLASQEAP</sequence>
<gene>
    <name evidence="1" type="ORF">IQ782_20195</name>
</gene>
<comment type="caution">
    <text evidence="1">The sequence shown here is derived from an EMBL/GenBank/DDBJ whole genome shotgun (WGS) entry which is preliminary data.</text>
</comment>
<name>A0ABR9X6E4_9RHOB</name>
<evidence type="ECO:0000313" key="1">
    <source>
        <dbReference type="EMBL" id="MBE9639180.1"/>
    </source>
</evidence>
<organism evidence="1 2">
    <name type="scientific">Salipiger mangrovisoli</name>
    <dbReference type="NCBI Taxonomy" id="2865933"/>
    <lineage>
        <taxon>Bacteria</taxon>
        <taxon>Pseudomonadati</taxon>
        <taxon>Pseudomonadota</taxon>
        <taxon>Alphaproteobacteria</taxon>
        <taxon>Rhodobacterales</taxon>
        <taxon>Roseobacteraceae</taxon>
        <taxon>Salipiger</taxon>
    </lineage>
</organism>
<reference evidence="1 2" key="1">
    <citation type="journal article" date="2021" name="Int. J. Syst. Evol. Microbiol.">
        <title>Salipiger mangrovisoli sp. nov., isolated from mangrove soil and the proposal for the reclassification of Paraphaeobacter pallidus as Salipiger pallidus comb. nov.</title>
        <authorList>
            <person name="Du J."/>
            <person name="Liu Y."/>
            <person name="Pei T."/>
            <person name="Deng M.R."/>
            <person name="Zhu H."/>
        </authorList>
    </citation>
    <scope>NUCLEOTIDE SEQUENCE [LARGE SCALE GENOMIC DNA]</scope>
    <source>
        <strain evidence="1 2">6D45A</strain>
    </source>
</reference>
<accession>A0ABR9X6E4</accession>